<keyword evidence="1" id="KW-0812">Transmembrane</keyword>
<dbReference type="KEGG" id="tgi:RBB81_03295"/>
<dbReference type="PROSITE" id="PS51257">
    <property type="entry name" value="PROKAR_LIPOPROTEIN"/>
    <property type="match status" value="1"/>
</dbReference>
<dbReference type="RefSeq" id="WP_353072711.1">
    <property type="nucleotide sequence ID" value="NZ_CP132938.1"/>
</dbReference>
<gene>
    <name evidence="2" type="ORF">RBB81_03295</name>
</gene>
<evidence type="ECO:0000256" key="1">
    <source>
        <dbReference type="SAM" id="Phobius"/>
    </source>
</evidence>
<dbReference type="AlphaFoldDB" id="A0AAU7Z247"/>
<sequence length="70" mass="7404">MKNTRGSVRFRHAQPVTLGLSGCGGSDGKASFGGRIMWDLGCVGASVFFFVIAIGYTTGCERLGMKEKQG</sequence>
<protein>
    <submittedName>
        <fullName evidence="2">Uncharacterized protein</fullName>
    </submittedName>
</protein>
<organism evidence="2">
    <name type="scientific">Tunturiibacter gelidiferens</name>
    <dbReference type="NCBI Taxonomy" id="3069689"/>
    <lineage>
        <taxon>Bacteria</taxon>
        <taxon>Pseudomonadati</taxon>
        <taxon>Acidobacteriota</taxon>
        <taxon>Terriglobia</taxon>
        <taxon>Terriglobales</taxon>
        <taxon>Acidobacteriaceae</taxon>
        <taxon>Tunturiibacter</taxon>
    </lineage>
</organism>
<reference evidence="2" key="1">
    <citation type="submission" date="2023-08" db="EMBL/GenBank/DDBJ databases">
        <authorList>
            <person name="Messyasz A."/>
            <person name="Mannisto M.K."/>
            <person name="Kerkhof L.J."/>
            <person name="Haggblom M."/>
        </authorList>
    </citation>
    <scope>NUCLEOTIDE SEQUENCE</scope>
    <source>
        <strain evidence="2">M8UP39</strain>
    </source>
</reference>
<feature type="transmembrane region" description="Helical" evidence="1">
    <location>
        <begin position="36"/>
        <end position="56"/>
    </location>
</feature>
<dbReference type="EMBL" id="CP132938">
    <property type="protein sequence ID" value="XCB22961.1"/>
    <property type="molecule type" value="Genomic_DNA"/>
</dbReference>
<keyword evidence="1" id="KW-1133">Transmembrane helix</keyword>
<keyword evidence="1" id="KW-0472">Membrane</keyword>
<evidence type="ECO:0000313" key="2">
    <source>
        <dbReference type="EMBL" id="XCB22961.1"/>
    </source>
</evidence>
<proteinExistence type="predicted"/>
<accession>A0AAU7Z247</accession>
<name>A0AAU7Z247_9BACT</name>
<reference evidence="2" key="2">
    <citation type="journal article" date="2024" name="Environ. Microbiol.">
        <title>Genome analysis and description of Tunturibacter gen. nov. expands the diversity of Terriglobia in tundra soils.</title>
        <authorList>
            <person name="Messyasz A."/>
            <person name="Mannisto M.K."/>
            <person name="Kerkhof L.J."/>
            <person name="Haggblom M.M."/>
        </authorList>
    </citation>
    <scope>NUCLEOTIDE SEQUENCE</scope>
    <source>
        <strain evidence="2">M8UP39</strain>
    </source>
</reference>